<evidence type="ECO:0008006" key="12">
    <source>
        <dbReference type="Google" id="ProtNLM"/>
    </source>
</evidence>
<comment type="caution">
    <text evidence="10">The sequence shown here is derived from an EMBL/GenBank/DDBJ whole genome shotgun (WGS) entry which is preliminary data.</text>
</comment>
<evidence type="ECO:0000256" key="6">
    <source>
        <dbReference type="ARBA" id="ARBA00022989"/>
    </source>
</evidence>
<evidence type="ECO:0000313" key="10">
    <source>
        <dbReference type="EMBL" id="KAJ4952655.1"/>
    </source>
</evidence>
<evidence type="ECO:0000313" key="11">
    <source>
        <dbReference type="Proteomes" id="UP001141806"/>
    </source>
</evidence>
<evidence type="ECO:0000256" key="7">
    <source>
        <dbReference type="ARBA" id="ARBA00023128"/>
    </source>
</evidence>
<evidence type="ECO:0000256" key="5">
    <source>
        <dbReference type="ARBA" id="ARBA00022792"/>
    </source>
</evidence>
<dbReference type="EMBL" id="JAMYWD010000012">
    <property type="protein sequence ID" value="KAJ4952655.1"/>
    <property type="molecule type" value="Genomic_DNA"/>
</dbReference>
<dbReference type="Proteomes" id="UP001141806">
    <property type="component" value="Unassembled WGS sequence"/>
</dbReference>
<feature type="transmembrane region" description="Helical" evidence="9">
    <location>
        <begin position="20"/>
        <end position="36"/>
    </location>
</feature>
<evidence type="ECO:0000256" key="4">
    <source>
        <dbReference type="ARBA" id="ARBA00022692"/>
    </source>
</evidence>
<evidence type="ECO:0000256" key="1">
    <source>
        <dbReference type="ARBA" id="ARBA00002480"/>
    </source>
</evidence>
<evidence type="ECO:0000256" key="3">
    <source>
        <dbReference type="ARBA" id="ARBA00009591"/>
    </source>
</evidence>
<proteinExistence type="inferred from homology"/>
<organism evidence="10 11">
    <name type="scientific">Protea cynaroides</name>
    <dbReference type="NCBI Taxonomy" id="273540"/>
    <lineage>
        <taxon>Eukaryota</taxon>
        <taxon>Viridiplantae</taxon>
        <taxon>Streptophyta</taxon>
        <taxon>Embryophyta</taxon>
        <taxon>Tracheophyta</taxon>
        <taxon>Spermatophyta</taxon>
        <taxon>Magnoliopsida</taxon>
        <taxon>Proteales</taxon>
        <taxon>Proteaceae</taxon>
        <taxon>Protea</taxon>
    </lineage>
</organism>
<keyword evidence="7" id="KW-0496">Mitochondrion</keyword>
<keyword evidence="8 9" id="KW-0472">Membrane</keyword>
<accession>A0A9Q0JW41</accession>
<keyword evidence="11" id="KW-1185">Reference proteome</keyword>
<comment type="similarity">
    <text evidence="3">Belongs to the cytochrome c oxidase subunit 5C family.</text>
</comment>
<comment type="subcellular location">
    <subcellularLocation>
        <location evidence="2">Mitochondrion inner membrane</location>
    </subcellularLocation>
</comment>
<dbReference type="PANTHER" id="PTHR34372:SF2">
    <property type="entry name" value="CYTOCHROME C OXIDASE SUBUNIT 5C-2-RELATED"/>
    <property type="match status" value="1"/>
</dbReference>
<name>A0A9Q0JW41_9MAGN</name>
<keyword evidence="5" id="KW-0999">Mitochondrion inner membrane</keyword>
<dbReference type="InterPro" id="IPR008432">
    <property type="entry name" value="COX5C"/>
</dbReference>
<gene>
    <name evidence="10" type="ORF">NE237_029487</name>
</gene>
<keyword evidence="6 9" id="KW-1133">Transmembrane helix</keyword>
<comment type="function">
    <text evidence="1">This protein is one of the nuclear-coded polypeptide chains of cytochrome c oxidase, the terminal oxidase in mitochondrial electron transport.</text>
</comment>
<reference evidence="10" key="1">
    <citation type="journal article" date="2023" name="Plant J.">
        <title>The genome of the king protea, Protea cynaroides.</title>
        <authorList>
            <person name="Chang J."/>
            <person name="Duong T.A."/>
            <person name="Schoeman C."/>
            <person name="Ma X."/>
            <person name="Roodt D."/>
            <person name="Barker N."/>
            <person name="Li Z."/>
            <person name="Van de Peer Y."/>
            <person name="Mizrachi E."/>
        </authorList>
    </citation>
    <scope>NUCLEOTIDE SEQUENCE</scope>
    <source>
        <tissue evidence="10">Young leaves</tissue>
    </source>
</reference>
<dbReference type="PANTHER" id="PTHR34372">
    <property type="entry name" value="CYTOCHROME C OXIDASE SUBUNIT 5C-2-RELATED"/>
    <property type="match status" value="1"/>
</dbReference>
<dbReference type="OrthoDB" id="506921at2759"/>
<evidence type="ECO:0000256" key="9">
    <source>
        <dbReference type="SAM" id="Phobius"/>
    </source>
</evidence>
<evidence type="ECO:0000256" key="8">
    <source>
        <dbReference type="ARBA" id="ARBA00023136"/>
    </source>
</evidence>
<sequence>MAGHRVAHPVLKGPSLVKEIIIGSVLGLMAGGIWKMNHWNQQRKSRAFYDMLEKGLCAWFTSAVGSVLCCSACLERIRNLNRETYWHFHCQNSSESHCGDQIVAP</sequence>
<dbReference type="AlphaFoldDB" id="A0A9Q0JW41"/>
<dbReference type="GO" id="GO:0005743">
    <property type="term" value="C:mitochondrial inner membrane"/>
    <property type="evidence" value="ECO:0007669"/>
    <property type="project" value="UniProtKB-SubCell"/>
</dbReference>
<keyword evidence="4 9" id="KW-0812">Transmembrane</keyword>
<evidence type="ECO:0000256" key="2">
    <source>
        <dbReference type="ARBA" id="ARBA00004273"/>
    </source>
</evidence>
<protein>
    <recommendedName>
        <fullName evidence="12">Cytochrome c oxidase subunit 5C</fullName>
    </recommendedName>
</protein>